<protein>
    <submittedName>
        <fullName evidence="1">Uncharacterized protein</fullName>
    </submittedName>
</protein>
<sequence length="416" mass="46708">MHCLAPRLAVPLRPPVPSAPLGLGLRRSWLVRPGPSPRGIAQWLPWLAALTGMARAAGSRPRVDSHLHLWTPDEKAFPWDSAPPEQLNTDGRATHEEFLKRMDESGIRRAGQFASSVIHKEANDFLTLDLLVKQPQRTLHKKENKNYRKDTMGDYDRVNLSSQAIGFKWPSCSIAIAMPVDCYSCLTACSLGVVIWIFAFGKKQRQATMEHHTIRPAAGGPRRRFTVNAPRDMTPCSATTFNLGSTLIRNSQVPFQYGFVVGYTLDNPPLLHAGLLFQGDFEVGAEKYTFAFADRLHDGIEIHFFNTQDCIGDMFNRIQWTSPNGVIHHFAEYDVKSWYDSWTPAEQLHDFICTELKRTFKVFGIQSARDLQDRQDLTNCVGFTFRGGATLAVDGQRFITDASSVMGQICDVVSHD</sequence>
<accession>A0A1Q9D3Q0</accession>
<dbReference type="Proteomes" id="UP000186817">
    <property type="component" value="Unassembled WGS sequence"/>
</dbReference>
<dbReference type="Gene3D" id="3.20.20.140">
    <property type="entry name" value="Metal-dependent hydrolases"/>
    <property type="match status" value="1"/>
</dbReference>
<name>A0A1Q9D3Q0_SYMMI</name>
<reference evidence="1 2" key="1">
    <citation type="submission" date="2016-02" db="EMBL/GenBank/DDBJ databases">
        <title>Genome analysis of coral dinoflagellate symbionts highlights evolutionary adaptations to a symbiotic lifestyle.</title>
        <authorList>
            <person name="Aranda M."/>
            <person name="Li Y."/>
            <person name="Liew Y.J."/>
            <person name="Baumgarten S."/>
            <person name="Simakov O."/>
            <person name="Wilson M."/>
            <person name="Piel J."/>
            <person name="Ashoor H."/>
            <person name="Bougouffa S."/>
            <person name="Bajic V.B."/>
            <person name="Ryu T."/>
            <person name="Ravasi T."/>
            <person name="Bayer T."/>
            <person name="Micklem G."/>
            <person name="Kim H."/>
            <person name="Bhak J."/>
            <person name="Lajeunesse T.C."/>
            <person name="Voolstra C.R."/>
        </authorList>
    </citation>
    <scope>NUCLEOTIDE SEQUENCE [LARGE SCALE GENOMIC DNA]</scope>
    <source>
        <strain evidence="1 2">CCMP2467</strain>
    </source>
</reference>
<dbReference type="EMBL" id="LSRX01000745">
    <property type="protein sequence ID" value="OLP89774.1"/>
    <property type="molecule type" value="Genomic_DNA"/>
</dbReference>
<gene>
    <name evidence="1" type="ORF">AK812_SmicGene28721</name>
</gene>
<evidence type="ECO:0000313" key="1">
    <source>
        <dbReference type="EMBL" id="OLP89774.1"/>
    </source>
</evidence>
<comment type="caution">
    <text evidence="1">The sequence shown here is derived from an EMBL/GenBank/DDBJ whole genome shotgun (WGS) entry which is preliminary data.</text>
</comment>
<proteinExistence type="predicted"/>
<evidence type="ECO:0000313" key="2">
    <source>
        <dbReference type="Proteomes" id="UP000186817"/>
    </source>
</evidence>
<dbReference type="AlphaFoldDB" id="A0A1Q9D3Q0"/>
<dbReference type="OrthoDB" id="10570192at2759"/>
<organism evidence="1 2">
    <name type="scientific">Symbiodinium microadriaticum</name>
    <name type="common">Dinoflagellate</name>
    <name type="synonym">Zooxanthella microadriatica</name>
    <dbReference type="NCBI Taxonomy" id="2951"/>
    <lineage>
        <taxon>Eukaryota</taxon>
        <taxon>Sar</taxon>
        <taxon>Alveolata</taxon>
        <taxon>Dinophyceae</taxon>
        <taxon>Suessiales</taxon>
        <taxon>Symbiodiniaceae</taxon>
        <taxon>Symbiodinium</taxon>
    </lineage>
</organism>
<keyword evidence="2" id="KW-1185">Reference proteome</keyword>